<keyword evidence="9" id="KW-1015">Disulfide bond</keyword>
<comment type="caution">
    <text evidence="12">The sequence shown here is derived from an EMBL/GenBank/DDBJ whole genome shotgun (WGS) entry which is preliminary data.</text>
</comment>
<evidence type="ECO:0000256" key="10">
    <source>
        <dbReference type="RuleBase" id="RU003946"/>
    </source>
</evidence>
<evidence type="ECO:0000256" key="4">
    <source>
        <dbReference type="ARBA" id="ARBA00022801"/>
    </source>
</evidence>
<dbReference type="PANTHER" id="PTHR11596">
    <property type="entry name" value="ALKALINE PHOSPHATASE"/>
    <property type="match status" value="1"/>
</dbReference>
<feature type="binding site" evidence="8">
    <location>
        <position position="372"/>
    </location>
    <ligand>
        <name>Zn(2+)</name>
        <dbReference type="ChEBI" id="CHEBI:29105"/>
        <label>2</label>
    </ligand>
</feature>
<dbReference type="GO" id="GO:0004035">
    <property type="term" value="F:alkaline phosphatase activity"/>
    <property type="evidence" value="ECO:0007669"/>
    <property type="project" value="TreeGrafter"/>
</dbReference>
<feature type="region of interest" description="Disordered" evidence="11">
    <location>
        <begin position="38"/>
        <end position="68"/>
    </location>
</feature>
<feature type="binding site" evidence="8">
    <location>
        <position position="90"/>
    </location>
    <ligand>
        <name>Zn(2+)</name>
        <dbReference type="ChEBI" id="CHEBI:29105"/>
        <label>2</label>
    </ligand>
</feature>
<evidence type="ECO:0000256" key="11">
    <source>
        <dbReference type="SAM" id="MobiDB-lite"/>
    </source>
</evidence>
<gene>
    <name evidence="12" type="ORF">RMCB_3519</name>
</gene>
<feature type="binding site" evidence="8">
    <location>
        <position position="363"/>
    </location>
    <ligand>
        <name>Mg(2+)</name>
        <dbReference type="ChEBI" id="CHEBI:18420"/>
    </ligand>
</feature>
<feature type="binding site" evidence="8">
    <location>
        <position position="410"/>
    </location>
    <ligand>
        <name>Zn(2+)</name>
        <dbReference type="ChEBI" id="CHEBI:29105"/>
        <label>2</label>
    </ligand>
</feature>
<feature type="binding site" evidence="8">
    <location>
        <position position="90"/>
    </location>
    <ligand>
        <name>Mg(2+)</name>
        <dbReference type="ChEBI" id="CHEBI:18420"/>
    </ligand>
</feature>
<evidence type="ECO:0000256" key="1">
    <source>
        <dbReference type="ARBA" id="ARBA00005984"/>
    </source>
</evidence>
<keyword evidence="3 8" id="KW-0479">Metal-binding</keyword>
<keyword evidence="4" id="KW-0378">Hydrolase</keyword>
<dbReference type="PRINTS" id="PR00113">
    <property type="entry name" value="ALKPHPHTASE"/>
</dbReference>
<dbReference type="InterPro" id="IPR001952">
    <property type="entry name" value="Alkaline_phosphatase"/>
</dbReference>
<comment type="similarity">
    <text evidence="1 10">Belongs to the alkaline phosphatase family.</text>
</comment>
<keyword evidence="13" id="KW-1185">Reference proteome</keyword>
<reference evidence="13" key="2">
    <citation type="submission" date="2016-02" db="EMBL/GenBank/DDBJ databases">
        <title>Draft genome sequence of five rapidly growing Mycobacterium species.</title>
        <authorList>
            <person name="Katahira K."/>
            <person name="Gotou Y."/>
            <person name="Iida K."/>
            <person name="Ogura Y."/>
            <person name="Hayashi T."/>
        </authorList>
    </citation>
    <scope>NUCLEOTIDE SEQUENCE [LARGE SCALE GENOMIC DNA]</scope>
    <source>
        <strain evidence="13">JCM15654</strain>
    </source>
</reference>
<evidence type="ECO:0000256" key="8">
    <source>
        <dbReference type="PIRSR" id="PIRSR601952-2"/>
    </source>
</evidence>
<evidence type="ECO:0000313" key="12">
    <source>
        <dbReference type="EMBL" id="GAS89423.1"/>
    </source>
</evidence>
<reference evidence="13" key="1">
    <citation type="journal article" date="2016" name="Genome Announc.">
        <title>Draft Genome Sequences of Five Rapidly Growing Mycobacterium Species, M. thermoresistibile, M. fortuitum subsp. acetamidolyticum, M. canariasense, M. brisbanense, and M. novocastrense.</title>
        <authorList>
            <person name="Katahira K."/>
            <person name="Ogura Y."/>
            <person name="Gotoh Y."/>
            <person name="Hayashi T."/>
        </authorList>
    </citation>
    <scope>NUCLEOTIDE SEQUENCE [LARGE SCALE GENOMIC DNA]</scope>
    <source>
        <strain evidence="13">JCM15654</strain>
    </source>
</reference>
<keyword evidence="5 8" id="KW-0862">Zinc</keyword>
<dbReference type="EMBL" id="BCSX01000029">
    <property type="protein sequence ID" value="GAS89423.1"/>
    <property type="molecule type" value="Genomic_DNA"/>
</dbReference>
<evidence type="ECO:0000256" key="9">
    <source>
        <dbReference type="PIRSR" id="PIRSR601952-3"/>
    </source>
</evidence>
<feature type="active site" description="Phosphoserine intermediate" evidence="7">
    <location>
        <position position="140"/>
    </location>
</feature>
<feature type="disulfide bond" evidence="9">
    <location>
        <begin position="323"/>
        <end position="377"/>
    </location>
</feature>
<comment type="cofactor">
    <cofactor evidence="8">
        <name>Mg(2+)</name>
        <dbReference type="ChEBI" id="CHEBI:18420"/>
    </cofactor>
    <text evidence="8">Binds 1 Mg(2+) ion.</text>
</comment>
<evidence type="ECO:0000256" key="3">
    <source>
        <dbReference type="ARBA" id="ARBA00022723"/>
    </source>
</evidence>
<dbReference type="NCBIfam" id="NF007810">
    <property type="entry name" value="PRK10518.1"/>
    <property type="match status" value="1"/>
</dbReference>
<organism evidence="12 13">
    <name type="scientific">Mycolicibacterium brisbanense</name>
    <dbReference type="NCBI Taxonomy" id="146020"/>
    <lineage>
        <taxon>Bacteria</taxon>
        <taxon>Bacillati</taxon>
        <taxon>Actinomycetota</taxon>
        <taxon>Actinomycetes</taxon>
        <taxon>Mycobacteriales</taxon>
        <taxon>Mycobacteriaceae</taxon>
        <taxon>Mycolicibacterium</taxon>
    </lineage>
</organism>
<sequence length="518" mass="53891">MRPRLEENIVPVRDTCLKATAVLAAAVALPLAACGSDDEKSSNGNTLHRSAQGDLSAPGGARRFDGDQTGAVGATVNDAKAHNVILLIGDGMGDSEVTIARNYLKGAGGSFDGLDALPLTGQYTTYALHKDGKPDYVTDSAASATGWTTGTKTFNGALGVDIKGAPHTTILELAKAQGFATGNVTTAEIQDATPAAQYAHITKRRCYGPKETTADCASEALENGGAGSVTEQLLAGHPDLTFGGGAKTFAQTSTGGPHKGKTLEVQAKEGGFQIVRTATEMGALTSASQDEPVLGLFAEGNMPVRWAGPPAVRQGYLQLAARCSDNPAHTTGVPTLADMTGKAIDLLKGGRADNDKGFFLQVEGASIDKRDHAADPCGQIGETVDFDEAVQKALDFARADGNTLVIVTADHGHSSQIVEELTEDDLRGIAEDTKQPIERVRDVMYPGLTRKLMTADGAAMTISYGTSADTGVEDETHTGTQVRVAAFGPRAANVVGLTDQTDLFFTMADALGLDRQAK</sequence>
<dbReference type="CDD" id="cd16012">
    <property type="entry name" value="ALP"/>
    <property type="match status" value="1"/>
</dbReference>
<keyword evidence="6 8" id="KW-0460">Magnesium</keyword>
<dbReference type="PANTHER" id="PTHR11596:SF5">
    <property type="entry name" value="ALKALINE PHOSPHATASE"/>
    <property type="match status" value="1"/>
</dbReference>
<feature type="binding site" evidence="8">
    <location>
        <position position="411"/>
    </location>
    <ligand>
        <name>Zn(2+)</name>
        <dbReference type="ChEBI" id="CHEBI:29105"/>
        <label>2</label>
    </ligand>
</feature>
<accession>A0A100W0L9</accession>
<dbReference type="STRING" id="146020.RMCB_3519"/>
<feature type="binding site" evidence="8">
    <location>
        <position position="193"/>
    </location>
    <ligand>
        <name>Mg(2+)</name>
        <dbReference type="ChEBI" id="CHEBI:18420"/>
    </ligand>
</feature>
<feature type="binding site" evidence="8">
    <location>
        <position position="368"/>
    </location>
    <ligand>
        <name>Zn(2+)</name>
        <dbReference type="ChEBI" id="CHEBI:29105"/>
        <label>2</label>
    </ligand>
</feature>
<feature type="binding site" evidence="8">
    <location>
        <position position="477"/>
    </location>
    <ligand>
        <name>Zn(2+)</name>
        <dbReference type="ChEBI" id="CHEBI:29105"/>
        <label>2</label>
    </ligand>
</feature>
<dbReference type="InterPro" id="IPR018299">
    <property type="entry name" value="Alkaline_phosphatase_AS"/>
</dbReference>
<evidence type="ECO:0000256" key="6">
    <source>
        <dbReference type="ARBA" id="ARBA00022842"/>
    </source>
</evidence>
<keyword evidence="2" id="KW-0597">Phosphoprotein</keyword>
<feature type="binding site" evidence="8">
    <location>
        <position position="191"/>
    </location>
    <ligand>
        <name>Mg(2+)</name>
        <dbReference type="ChEBI" id="CHEBI:18420"/>
    </ligand>
</feature>
<evidence type="ECO:0000256" key="5">
    <source>
        <dbReference type="ARBA" id="ARBA00022833"/>
    </source>
</evidence>
<protein>
    <submittedName>
        <fullName evidence="12">Alkaline phosphatase</fullName>
    </submittedName>
</protein>
<dbReference type="SUPFAM" id="SSF53649">
    <property type="entry name" value="Alkaline phosphatase-like"/>
    <property type="match status" value="1"/>
</dbReference>
<evidence type="ECO:0000256" key="7">
    <source>
        <dbReference type="PIRSR" id="PIRSR601952-1"/>
    </source>
</evidence>
<dbReference type="InterPro" id="IPR017850">
    <property type="entry name" value="Alkaline_phosphatase_core_sf"/>
</dbReference>
<dbReference type="Pfam" id="PF00245">
    <property type="entry name" value="Alk_phosphatase"/>
    <property type="match status" value="1"/>
</dbReference>
<dbReference type="AlphaFoldDB" id="A0A100W0L9"/>
<name>A0A100W0L9_9MYCO</name>
<dbReference type="GO" id="GO:0046872">
    <property type="term" value="F:metal ion binding"/>
    <property type="evidence" value="ECO:0007669"/>
    <property type="project" value="UniProtKB-KW"/>
</dbReference>
<feature type="disulfide bond" evidence="9">
    <location>
        <begin position="206"/>
        <end position="216"/>
    </location>
</feature>
<evidence type="ECO:0000256" key="2">
    <source>
        <dbReference type="ARBA" id="ARBA00022553"/>
    </source>
</evidence>
<dbReference type="SMART" id="SM00098">
    <property type="entry name" value="alkPPc"/>
    <property type="match status" value="1"/>
</dbReference>
<evidence type="ECO:0000313" key="13">
    <source>
        <dbReference type="Proteomes" id="UP000069620"/>
    </source>
</evidence>
<dbReference type="Proteomes" id="UP000069620">
    <property type="component" value="Unassembled WGS sequence"/>
</dbReference>
<proteinExistence type="inferred from homology"/>
<comment type="cofactor">
    <cofactor evidence="8">
        <name>Zn(2+)</name>
        <dbReference type="ChEBI" id="CHEBI:29105"/>
    </cofactor>
    <text evidence="8">Binds 2 Zn(2+) ions.</text>
</comment>
<dbReference type="Gene3D" id="3.40.720.10">
    <property type="entry name" value="Alkaline Phosphatase, subunit A"/>
    <property type="match status" value="1"/>
</dbReference>
<dbReference type="PROSITE" id="PS00123">
    <property type="entry name" value="ALKALINE_PHOSPHATASE"/>
    <property type="match status" value="1"/>
</dbReference>